<comment type="similarity">
    <text evidence="1">Belongs to the asaB hydroxylase/desaturase family.</text>
</comment>
<dbReference type="Proteomes" id="UP000016923">
    <property type="component" value="Unassembled WGS sequence"/>
</dbReference>
<accession>S3BW34</accession>
<dbReference type="PANTHER" id="PTHR34598">
    <property type="entry name" value="BLL6449 PROTEIN"/>
    <property type="match status" value="1"/>
</dbReference>
<evidence type="ECO:0000313" key="3">
    <source>
        <dbReference type="Proteomes" id="UP000016923"/>
    </source>
</evidence>
<dbReference type="GO" id="GO:0016491">
    <property type="term" value="F:oxidoreductase activity"/>
    <property type="evidence" value="ECO:0007669"/>
    <property type="project" value="InterPro"/>
</dbReference>
<organism evidence="2 3">
    <name type="scientific">Ophiostoma piceae (strain UAMH 11346)</name>
    <name type="common">Sap stain fungus</name>
    <dbReference type="NCBI Taxonomy" id="1262450"/>
    <lineage>
        <taxon>Eukaryota</taxon>
        <taxon>Fungi</taxon>
        <taxon>Dikarya</taxon>
        <taxon>Ascomycota</taxon>
        <taxon>Pezizomycotina</taxon>
        <taxon>Sordariomycetes</taxon>
        <taxon>Sordariomycetidae</taxon>
        <taxon>Ophiostomatales</taxon>
        <taxon>Ophiostomataceae</taxon>
        <taxon>Ophiostoma</taxon>
    </lineage>
</organism>
<dbReference type="EMBL" id="KE148166">
    <property type="protein sequence ID" value="EPE03631.1"/>
    <property type="molecule type" value="Genomic_DNA"/>
</dbReference>
<dbReference type="HOGENOM" id="CLU_042688_3_0_1"/>
<dbReference type="STRING" id="1262450.S3BW34"/>
<dbReference type="PANTHER" id="PTHR34598:SF3">
    <property type="entry name" value="OXIDOREDUCTASE AN1597"/>
    <property type="match status" value="1"/>
</dbReference>
<dbReference type="AlphaFoldDB" id="S3BW34"/>
<reference evidence="2 3" key="1">
    <citation type="journal article" date="2013" name="BMC Genomics">
        <title>The genome and transcriptome of the pine saprophyte Ophiostoma piceae, and a comparison with the bark beetle-associated pine pathogen Grosmannia clavigera.</title>
        <authorList>
            <person name="Haridas S."/>
            <person name="Wang Y."/>
            <person name="Lim L."/>
            <person name="Massoumi Alamouti S."/>
            <person name="Jackman S."/>
            <person name="Docking R."/>
            <person name="Robertson G."/>
            <person name="Birol I."/>
            <person name="Bohlmann J."/>
            <person name="Breuil C."/>
        </authorList>
    </citation>
    <scope>NUCLEOTIDE SEQUENCE [LARGE SCALE GENOMIC DNA]</scope>
    <source>
        <strain evidence="2 3">UAMH 11346</strain>
    </source>
</reference>
<dbReference type="OrthoDB" id="412788at2759"/>
<evidence type="ECO:0000256" key="1">
    <source>
        <dbReference type="ARBA" id="ARBA00023604"/>
    </source>
</evidence>
<proteinExistence type="inferred from homology"/>
<name>S3BW34_OPHP1</name>
<sequence length="243" mass="28266">MATLTAQFDFIKPLDLYKREKPYRLFLGKPEGTPGYNPTNVQYDRESDIPIHDIRGKESEFTLEKNGFEYIQHDQTFTGFDDHERIVSEYLPETRLERQNHTLVSAAEIERPGFMLAPAAFVHADFSLRKRVRQFLPDEADELLKGRVQIVNVNMDRLIAVDQVYRHFVGDVYYAPYDPSYKWYFQSQMRPDEAVIFKSWDTAPGSSARVCLHSSSALPPQALPEKYEPRMSIECRTLVFSNE</sequence>
<dbReference type="VEuPathDB" id="FungiDB:F503_01889"/>
<evidence type="ECO:0000313" key="2">
    <source>
        <dbReference type="EMBL" id="EPE03631.1"/>
    </source>
</evidence>
<dbReference type="InterPro" id="IPR044053">
    <property type="entry name" value="AsaB-like"/>
</dbReference>
<evidence type="ECO:0008006" key="4">
    <source>
        <dbReference type="Google" id="ProtNLM"/>
    </source>
</evidence>
<gene>
    <name evidence="2" type="ORF">F503_01889</name>
</gene>
<dbReference type="eggNOG" id="ENOG502R1CV">
    <property type="taxonomic scope" value="Eukaryota"/>
</dbReference>
<keyword evidence="3" id="KW-1185">Reference proteome</keyword>
<protein>
    <recommendedName>
        <fullName evidence="4">Methyltransferase</fullName>
    </recommendedName>
</protein>